<keyword evidence="5 7" id="KW-1133">Transmembrane helix</keyword>
<accession>A0A558ISQ2</accession>
<evidence type="ECO:0000256" key="1">
    <source>
        <dbReference type="ARBA" id="ARBA00004651"/>
    </source>
</evidence>
<protein>
    <submittedName>
        <fullName evidence="8">MFS transporter</fullName>
    </submittedName>
</protein>
<feature type="transmembrane region" description="Helical" evidence="7">
    <location>
        <begin position="277"/>
        <end position="297"/>
    </location>
</feature>
<dbReference type="InterPro" id="IPR036259">
    <property type="entry name" value="MFS_trans_sf"/>
</dbReference>
<feature type="transmembrane region" description="Helical" evidence="7">
    <location>
        <begin position="135"/>
        <end position="158"/>
    </location>
</feature>
<gene>
    <name evidence="8" type="ORF">FQN05_05600</name>
</gene>
<dbReference type="AlphaFoldDB" id="A0A558ISQ2"/>
<keyword evidence="6 7" id="KW-0472">Membrane</keyword>
<feature type="transmembrane region" description="Helical" evidence="7">
    <location>
        <begin position="245"/>
        <end position="265"/>
    </location>
</feature>
<dbReference type="InterPro" id="IPR050171">
    <property type="entry name" value="MFS_Transporters"/>
</dbReference>
<comment type="subcellular location">
    <subcellularLocation>
        <location evidence="1">Cell membrane</location>
        <topology evidence="1">Multi-pass membrane protein</topology>
    </subcellularLocation>
</comment>
<comment type="caution">
    <text evidence="8">The sequence shown here is derived from an EMBL/GenBank/DDBJ whole genome shotgun (WGS) entry which is preliminary data.</text>
</comment>
<dbReference type="Proteomes" id="UP000320648">
    <property type="component" value="Unassembled WGS sequence"/>
</dbReference>
<dbReference type="GO" id="GO:0005886">
    <property type="term" value="C:plasma membrane"/>
    <property type="evidence" value="ECO:0007669"/>
    <property type="project" value="UniProtKB-SubCell"/>
</dbReference>
<evidence type="ECO:0000313" key="8">
    <source>
        <dbReference type="EMBL" id="TVU84406.1"/>
    </source>
</evidence>
<feature type="transmembrane region" description="Helical" evidence="7">
    <location>
        <begin position="16"/>
        <end position="37"/>
    </location>
</feature>
<evidence type="ECO:0000313" key="9">
    <source>
        <dbReference type="Proteomes" id="UP000320648"/>
    </source>
</evidence>
<keyword evidence="4 7" id="KW-0812">Transmembrane</keyword>
<feature type="transmembrane region" description="Helical" evidence="7">
    <location>
        <begin position="70"/>
        <end position="91"/>
    </location>
</feature>
<name>A0A558ISQ2_9CORY</name>
<dbReference type="PANTHER" id="PTHR23517:SF3">
    <property type="entry name" value="INTEGRAL MEMBRANE TRANSPORT PROTEIN"/>
    <property type="match status" value="1"/>
</dbReference>
<evidence type="ECO:0000256" key="4">
    <source>
        <dbReference type="ARBA" id="ARBA00022692"/>
    </source>
</evidence>
<evidence type="ECO:0000256" key="7">
    <source>
        <dbReference type="SAM" id="Phobius"/>
    </source>
</evidence>
<dbReference type="PANTHER" id="PTHR23517">
    <property type="entry name" value="RESISTANCE PROTEIN MDTM, PUTATIVE-RELATED-RELATED"/>
    <property type="match status" value="1"/>
</dbReference>
<feature type="transmembrane region" description="Helical" evidence="7">
    <location>
        <begin position="303"/>
        <end position="325"/>
    </location>
</feature>
<proteinExistence type="predicted"/>
<keyword evidence="3" id="KW-1003">Cell membrane</keyword>
<evidence type="ECO:0000256" key="6">
    <source>
        <dbReference type="ARBA" id="ARBA00023136"/>
    </source>
</evidence>
<dbReference type="Pfam" id="PF07690">
    <property type="entry name" value="MFS_1"/>
    <property type="match status" value="1"/>
</dbReference>
<dbReference type="SUPFAM" id="SSF103473">
    <property type="entry name" value="MFS general substrate transporter"/>
    <property type="match status" value="1"/>
</dbReference>
<feature type="transmembrane region" description="Helical" evidence="7">
    <location>
        <begin position="164"/>
        <end position="184"/>
    </location>
</feature>
<evidence type="ECO:0000256" key="5">
    <source>
        <dbReference type="ARBA" id="ARBA00022989"/>
    </source>
</evidence>
<dbReference type="RefSeq" id="WP_158381436.1">
    <property type="nucleotide sequence ID" value="NZ_VMTX01000006.1"/>
</dbReference>
<reference evidence="8 9" key="1">
    <citation type="submission" date="2019-07" db="EMBL/GenBank/DDBJ databases">
        <title>Draft genome of C. aurimucosum strain 15-4290.</title>
        <authorList>
            <person name="Pacheco L.G.C."/>
            <person name="Aguiar E.R.G.R."/>
            <person name="Navas J."/>
            <person name="Santos C.S."/>
            <person name="Rocha D.J.P.G."/>
        </authorList>
    </citation>
    <scope>NUCLEOTIDE SEQUENCE [LARGE SCALE GENOMIC DNA]</scope>
    <source>
        <strain evidence="8 9">15-4290</strain>
    </source>
</reference>
<dbReference type="GO" id="GO:0022857">
    <property type="term" value="F:transmembrane transporter activity"/>
    <property type="evidence" value="ECO:0007669"/>
    <property type="project" value="InterPro"/>
</dbReference>
<dbReference type="EMBL" id="VMTX01000006">
    <property type="protein sequence ID" value="TVU84406.1"/>
    <property type="molecule type" value="Genomic_DNA"/>
</dbReference>
<sequence length="398" mass="42103">MVVDARVTRLARYSFVFDYFLSHLGYFAVMPILALWLPDKVSPFIAGCAMAAFGISVRASTLVMGRLLRLLPFAAAMQIGLVAASASFFVIGLQPNAPLLIVALLLAGAGINMNGSSIRHYLVESEVSETTKLEIFGSINIAVNVSAALGPVIGNVLFSSTSNAIFFYTAACYLAAAVVPALTLSYKIRPRKADVGGSFVRRVIQPLGKAPVRWTVLGVVVGYMLYSQLFSSIAVAVSAHYTSPVIRGSVFAVNALSVVVLQPLGMRSIKKARDSGLSNQTLILVSPLVFVIALVAVKINPFLGIFIFSFAETLFIPLVDAALLSLPMSGSLEAVQARQLVVATGEGIGLGLGVIIAPQWIALSAAVLIGCCFVARLMSGKHDAKQCDKVSSSARNCE</sequence>
<evidence type="ECO:0000256" key="3">
    <source>
        <dbReference type="ARBA" id="ARBA00022475"/>
    </source>
</evidence>
<keyword evidence="2" id="KW-0813">Transport</keyword>
<evidence type="ECO:0000256" key="2">
    <source>
        <dbReference type="ARBA" id="ARBA00022448"/>
    </source>
</evidence>
<dbReference type="InterPro" id="IPR011701">
    <property type="entry name" value="MFS"/>
</dbReference>
<organism evidence="8 9">
    <name type="scientific">Corynebacterium aurimucosum</name>
    <dbReference type="NCBI Taxonomy" id="169292"/>
    <lineage>
        <taxon>Bacteria</taxon>
        <taxon>Bacillati</taxon>
        <taxon>Actinomycetota</taxon>
        <taxon>Actinomycetes</taxon>
        <taxon>Mycobacteriales</taxon>
        <taxon>Corynebacteriaceae</taxon>
        <taxon>Corynebacterium</taxon>
    </lineage>
</organism>
<feature type="transmembrane region" description="Helical" evidence="7">
    <location>
        <begin position="361"/>
        <end position="379"/>
    </location>
</feature>
<feature type="transmembrane region" description="Helical" evidence="7">
    <location>
        <begin position="97"/>
        <end position="114"/>
    </location>
</feature>
<dbReference type="Gene3D" id="1.20.1250.20">
    <property type="entry name" value="MFS general substrate transporter like domains"/>
    <property type="match status" value="1"/>
</dbReference>
<feature type="transmembrane region" description="Helical" evidence="7">
    <location>
        <begin position="214"/>
        <end position="239"/>
    </location>
</feature>